<comment type="caution">
    <text evidence="5">The sequence shown here is derived from an EMBL/GenBank/DDBJ whole genome shotgun (WGS) entry which is preliminary data.</text>
</comment>
<dbReference type="InterPro" id="IPR038109">
    <property type="entry name" value="DNA_bind_recomb_sf"/>
</dbReference>
<feature type="transmembrane region" description="Helical" evidence="2">
    <location>
        <begin position="58"/>
        <end position="76"/>
    </location>
</feature>
<feature type="transmembrane region" description="Helical" evidence="2">
    <location>
        <begin position="173"/>
        <end position="192"/>
    </location>
</feature>
<dbReference type="InterPro" id="IPR000620">
    <property type="entry name" value="EamA_dom"/>
</dbReference>
<dbReference type="InterPro" id="IPR011109">
    <property type="entry name" value="DNA_bind_recombinase_dom"/>
</dbReference>
<gene>
    <name evidence="5" type="ORF">QF034_003296</name>
</gene>
<name>A0ABU0QQ06_9ACTN</name>
<evidence type="ECO:0000313" key="6">
    <source>
        <dbReference type="Proteomes" id="UP001232755"/>
    </source>
</evidence>
<evidence type="ECO:0000256" key="1">
    <source>
        <dbReference type="ARBA" id="ARBA00007362"/>
    </source>
</evidence>
<dbReference type="PANTHER" id="PTHR30461:SF23">
    <property type="entry name" value="DNA RECOMBINASE-RELATED"/>
    <property type="match status" value="1"/>
</dbReference>
<evidence type="ECO:0000259" key="4">
    <source>
        <dbReference type="PROSITE" id="PS51737"/>
    </source>
</evidence>
<dbReference type="Proteomes" id="UP001232755">
    <property type="component" value="Unassembled WGS sequence"/>
</dbReference>
<dbReference type="Pfam" id="PF00239">
    <property type="entry name" value="Resolvase"/>
    <property type="match status" value="1"/>
</dbReference>
<keyword evidence="6" id="KW-1185">Reference proteome</keyword>
<feature type="transmembrane region" description="Helical" evidence="2">
    <location>
        <begin position="142"/>
        <end position="161"/>
    </location>
</feature>
<dbReference type="SMART" id="SM00857">
    <property type="entry name" value="Resolvase"/>
    <property type="match status" value="1"/>
</dbReference>
<dbReference type="Pfam" id="PF07508">
    <property type="entry name" value="Recombinase"/>
    <property type="match status" value="1"/>
</dbReference>
<dbReference type="Gene3D" id="3.40.50.1390">
    <property type="entry name" value="Resolvase, N-terminal catalytic domain"/>
    <property type="match status" value="1"/>
</dbReference>
<dbReference type="Pfam" id="PF13408">
    <property type="entry name" value="Zn_ribbon_recom"/>
    <property type="match status" value="1"/>
</dbReference>
<dbReference type="InterPro" id="IPR025827">
    <property type="entry name" value="Zn_ribbon_recom_dom"/>
</dbReference>
<feature type="domain" description="Resolvase/invertase-type recombinase catalytic" evidence="3">
    <location>
        <begin position="245"/>
        <end position="395"/>
    </location>
</feature>
<feature type="transmembrane region" description="Helical" evidence="2">
    <location>
        <begin position="201"/>
        <end position="220"/>
    </location>
</feature>
<keyword evidence="2" id="KW-1133">Transmembrane helix</keyword>
<organism evidence="5 6">
    <name type="scientific">Streptomyces africanus</name>
    <dbReference type="NCBI Taxonomy" id="231024"/>
    <lineage>
        <taxon>Bacteria</taxon>
        <taxon>Bacillati</taxon>
        <taxon>Actinomycetota</taxon>
        <taxon>Actinomycetes</taxon>
        <taxon>Kitasatosporales</taxon>
        <taxon>Streptomycetaceae</taxon>
        <taxon>Streptomyces</taxon>
    </lineage>
</organism>
<feature type="domain" description="Recombinase" evidence="4">
    <location>
        <begin position="403"/>
        <end position="506"/>
    </location>
</feature>
<sequence length="711" mass="78684">MTPLVTAAVLLAAVTHASWNAIAHKITDKLAGFALISGGGVVIGLALAPFVAFPAAPAWPYLLGSAVIHIAYYALLMRSFRLGDFGQAYPIARGTAPLVVTVLAAVFAHEVPDGWAAAGIALSCAGLTGVAVWGLRGRRPDWAAIGAALATGLTIAAYTVVDGLGVRASGSSLGYIAWLMAVQGVVIPAYAVSRWGRETVAVLRPFAGIGLVGAALSVAARPRPVGPEGMPRPKLGRAAVTPGEPAAIYCRISHTRDEDQTGVDRQERICRDIAERLQLRVEPTHIYVDNNRSAWQRDRKRPGWEAMLRAMGDGEIRHVIVYHPDRLMRQPKDLEELLSIADDKRVLLHGEANRRDLSDPDDRFILRIEVAHACRSSDDTSRRLKDALKDHAREGRPHVGNRPYGYTGDGRAIVEEEAEIVREVYRRYLDGESPHAIAQDLVARGIPTSKGKAWNPENVRHLLSSHFVAGLRFHLGEEVAVGTWPAIIDRGQWDEVQRLREYRAQQHQDTKKRPIRNYLLRGVATCTCGARMGGTNSGRYAYYRCTRSDNTDQQKCNRSISAGPLEEFIRDVAIKVLTKLDTSGYEPATTTRPEADVMADEKDREKLRELKELWLNDDDFTTADFQAMRAPIVKRMKERQRKTVKRPVAVLEGIAGPDAEANWERLEKAEDYARMNAIYRFLFAAVFVRPPTRMGRGFDTDRVDIKPNPLD</sequence>
<dbReference type="EMBL" id="JAUSYP010000001">
    <property type="protein sequence ID" value="MDQ0749065.1"/>
    <property type="molecule type" value="Genomic_DNA"/>
</dbReference>
<dbReference type="Pfam" id="PF00892">
    <property type="entry name" value="EamA"/>
    <property type="match status" value="1"/>
</dbReference>
<evidence type="ECO:0000256" key="2">
    <source>
        <dbReference type="SAM" id="Phobius"/>
    </source>
</evidence>
<evidence type="ECO:0000313" key="5">
    <source>
        <dbReference type="EMBL" id="MDQ0749065.1"/>
    </source>
</evidence>
<dbReference type="InterPro" id="IPR006119">
    <property type="entry name" value="Resolv_N"/>
</dbReference>
<dbReference type="PROSITE" id="PS51736">
    <property type="entry name" value="RECOMBINASES_3"/>
    <property type="match status" value="1"/>
</dbReference>
<evidence type="ECO:0000259" key="3">
    <source>
        <dbReference type="PROSITE" id="PS51736"/>
    </source>
</evidence>
<dbReference type="SUPFAM" id="SSF103481">
    <property type="entry name" value="Multidrug resistance efflux transporter EmrE"/>
    <property type="match status" value="1"/>
</dbReference>
<dbReference type="CDD" id="cd00338">
    <property type="entry name" value="Ser_Recombinase"/>
    <property type="match status" value="1"/>
</dbReference>
<dbReference type="PANTHER" id="PTHR30461">
    <property type="entry name" value="DNA-INVERTASE FROM LAMBDOID PROPHAGE"/>
    <property type="match status" value="1"/>
</dbReference>
<protein>
    <submittedName>
        <fullName evidence="5">DNA invertase Pin-like site-specific DNA recombinase/drug/metabolite transporter (DMT)-like permease</fullName>
    </submittedName>
</protein>
<dbReference type="InterPro" id="IPR036162">
    <property type="entry name" value="Resolvase-like_N_sf"/>
</dbReference>
<reference evidence="5 6" key="1">
    <citation type="submission" date="2023-07" db="EMBL/GenBank/DDBJ databases">
        <title>Comparative genomics of wheat-associated soil bacteria to identify genetic determinants of phenazine resistance.</title>
        <authorList>
            <person name="Mouncey N."/>
        </authorList>
    </citation>
    <scope>NUCLEOTIDE SEQUENCE [LARGE SCALE GENOMIC DNA]</scope>
    <source>
        <strain evidence="5 6">B3I12</strain>
    </source>
</reference>
<feature type="transmembrane region" description="Helical" evidence="2">
    <location>
        <begin position="88"/>
        <end position="108"/>
    </location>
</feature>
<dbReference type="InterPro" id="IPR050639">
    <property type="entry name" value="SSR_resolvase"/>
</dbReference>
<dbReference type="InterPro" id="IPR037185">
    <property type="entry name" value="EmrE-like"/>
</dbReference>
<proteinExistence type="inferred from homology"/>
<dbReference type="Gene3D" id="3.90.1750.20">
    <property type="entry name" value="Putative Large Serine Recombinase, Chain B, Domain 2"/>
    <property type="match status" value="1"/>
</dbReference>
<dbReference type="PROSITE" id="PS51737">
    <property type="entry name" value="RECOMBINASE_DNA_BIND"/>
    <property type="match status" value="1"/>
</dbReference>
<comment type="similarity">
    <text evidence="1">Belongs to the EamA transporter family.</text>
</comment>
<dbReference type="SUPFAM" id="SSF53041">
    <property type="entry name" value="Resolvase-like"/>
    <property type="match status" value="1"/>
</dbReference>
<keyword evidence="2" id="KW-0812">Transmembrane</keyword>
<keyword evidence="2" id="KW-0472">Membrane</keyword>
<feature type="transmembrane region" description="Helical" evidence="2">
    <location>
        <begin position="114"/>
        <end position="135"/>
    </location>
</feature>
<accession>A0ABU0QQ06</accession>
<dbReference type="Gene3D" id="1.10.3730.20">
    <property type="match status" value="1"/>
</dbReference>